<protein>
    <submittedName>
        <fullName evidence="6">Dual specificity protein phosphatase dsp8-like</fullName>
    </submittedName>
</protein>
<dbReference type="SUPFAM" id="SSF52799">
    <property type="entry name" value="(Phosphotyrosine protein) phosphatases II"/>
    <property type="match status" value="1"/>
</dbReference>
<gene>
    <name evidence="6" type="ORF">TSPGSL018_29591</name>
</gene>
<feature type="region of interest" description="Disordered" evidence="3">
    <location>
        <begin position="103"/>
        <end position="124"/>
    </location>
</feature>
<dbReference type="InterPro" id="IPR000387">
    <property type="entry name" value="Tyr_Pase_dom"/>
</dbReference>
<evidence type="ECO:0000259" key="5">
    <source>
        <dbReference type="PROSITE" id="PS50056"/>
    </source>
</evidence>
<dbReference type="Pfam" id="PF00782">
    <property type="entry name" value="DSPc"/>
    <property type="match status" value="1"/>
</dbReference>
<evidence type="ECO:0000313" key="6">
    <source>
        <dbReference type="EMBL" id="JAC73155.1"/>
    </source>
</evidence>
<evidence type="ECO:0000256" key="3">
    <source>
        <dbReference type="SAM" id="MobiDB-lite"/>
    </source>
</evidence>
<dbReference type="Gene3D" id="3.90.550.10">
    <property type="entry name" value="Spore Coat Polysaccharide Biosynthesis Protein SpsA, Chain A"/>
    <property type="match status" value="1"/>
</dbReference>
<sequence>ALGIQHLHIPTIDFLFAPNVEDMHRAVDFIQGNLSGGRRTYVHCKAGRGRSATVVVCFLVKHRGMAPEEALLFVRERRPQICLAPGQWAAVLEFRDSSHVPRERANAWEGRETPGGGGPKGEGEADAIEASWLFNTIRSWESKAVLGERMRDNVLRKLERDGVYAFKPDKRAPPLRTRFSPRSFRKSAEEPPVEQLDPKTDYFAENVPSPLNFDPRGSDEPLSSPDRDRFAFVTLVMLDPSYAKGAIVLAEMLRYHGSTLWSVAMVTPEVGKRSADALASLEAVFDEVVQVPIATHNVYIAPDKRAQYESWLSHSLTKFRCMGLTGIRGPAGAGVDRVVFLDSDLLPRRAVDELCAVPPPAAIFAWPKWDGAPRNARYEITARDFNKRPVLPQEILCLPVRPRARPRPGQGPGGATFAGHSLTAEVMILPVDRELHDLFFWWAARRSKDEELDGFQKPRGCFSGPDEVAIAEFFANWGPGGMTLLERTGGKSGYDRERAFWKALWPGYAEKSWHATIKDPAMISYMGDKPWEWMSRQETVYGDYGAWLDSASWTRERYGDNEALVRFLDPQDMKGGGEGRSRASRRESSRAPSSAAAAFAAAASVVVVVVLSFVPEAVSVSSL</sequence>
<feature type="domain" description="Tyrosine specific protein phosphatases" evidence="5">
    <location>
        <begin position="21"/>
        <end position="89"/>
    </location>
</feature>
<accession>A0A061RR66</accession>
<organism evidence="6">
    <name type="scientific">Tetraselmis sp. GSL018</name>
    <dbReference type="NCBI Taxonomy" id="582737"/>
    <lineage>
        <taxon>Eukaryota</taxon>
        <taxon>Viridiplantae</taxon>
        <taxon>Chlorophyta</taxon>
        <taxon>core chlorophytes</taxon>
        <taxon>Chlorodendrophyceae</taxon>
        <taxon>Chlorodendrales</taxon>
        <taxon>Chlorodendraceae</taxon>
        <taxon>Tetraselmis</taxon>
    </lineage>
</organism>
<dbReference type="PANTHER" id="PTHR46274:SF6">
    <property type="entry name" value="TYR_PHOSPHATASE_2 DOMAIN-CONTAINING PROTEIN"/>
    <property type="match status" value="1"/>
</dbReference>
<dbReference type="SUPFAM" id="SSF53448">
    <property type="entry name" value="Nucleotide-diphospho-sugar transferases"/>
    <property type="match status" value="1"/>
</dbReference>
<keyword evidence="2" id="KW-0904">Protein phosphatase</keyword>
<feature type="domain" description="Tyrosine-protein phosphatase" evidence="4">
    <location>
        <begin position="1"/>
        <end position="100"/>
    </location>
</feature>
<dbReference type="SMART" id="SM00195">
    <property type="entry name" value="DSPc"/>
    <property type="match status" value="1"/>
</dbReference>
<feature type="non-terminal residue" evidence="6">
    <location>
        <position position="1"/>
    </location>
</feature>
<dbReference type="InterPro" id="IPR029021">
    <property type="entry name" value="Prot-tyrosine_phosphatase-like"/>
</dbReference>
<dbReference type="PROSITE" id="PS00383">
    <property type="entry name" value="TYR_PHOSPHATASE_1"/>
    <property type="match status" value="1"/>
</dbReference>
<dbReference type="PANTHER" id="PTHR46274">
    <property type="entry name" value="PHOSPHATIDYLINOSITOL PHOSPHATASE"/>
    <property type="match status" value="1"/>
</dbReference>
<feature type="compositionally biased region" description="Basic and acidic residues" evidence="3">
    <location>
        <begin position="103"/>
        <end position="112"/>
    </location>
</feature>
<dbReference type="PROSITE" id="PS50056">
    <property type="entry name" value="TYR_PHOSPHATASE_2"/>
    <property type="match status" value="1"/>
</dbReference>
<name>A0A061RR66_9CHLO</name>
<dbReference type="GO" id="GO:0004721">
    <property type="term" value="F:phosphoprotein phosphatase activity"/>
    <property type="evidence" value="ECO:0007669"/>
    <property type="project" value="UniProtKB-KW"/>
</dbReference>
<reference evidence="6" key="1">
    <citation type="submission" date="2014-05" db="EMBL/GenBank/DDBJ databases">
        <title>The transcriptome of the halophilic microalga Tetraselmis sp. GSL018 isolated from the Great Salt Lake, Utah.</title>
        <authorList>
            <person name="Jinkerson R.E."/>
            <person name="D'Adamo S."/>
            <person name="Posewitz M.C."/>
        </authorList>
    </citation>
    <scope>NUCLEOTIDE SEQUENCE</scope>
    <source>
        <strain evidence="6">GSL018</strain>
    </source>
</reference>
<dbReference type="InterPro" id="IPR029044">
    <property type="entry name" value="Nucleotide-diphossugar_trans"/>
</dbReference>
<dbReference type="InterPro" id="IPR016130">
    <property type="entry name" value="Tyr_Pase_AS"/>
</dbReference>
<evidence type="ECO:0000259" key="4">
    <source>
        <dbReference type="PROSITE" id="PS50054"/>
    </source>
</evidence>
<dbReference type="EMBL" id="GBEZ01012766">
    <property type="protein sequence ID" value="JAC73155.1"/>
    <property type="molecule type" value="Transcribed_RNA"/>
</dbReference>
<dbReference type="Gene3D" id="3.90.190.10">
    <property type="entry name" value="Protein tyrosine phosphatase superfamily"/>
    <property type="match status" value="1"/>
</dbReference>
<evidence type="ECO:0000256" key="2">
    <source>
        <dbReference type="ARBA" id="ARBA00022912"/>
    </source>
</evidence>
<dbReference type="FunFam" id="3.90.190.10:FF:000157">
    <property type="entry name" value="Protein-tyrosine phosphatase"/>
    <property type="match status" value="1"/>
</dbReference>
<dbReference type="InterPro" id="IPR000340">
    <property type="entry name" value="Dual-sp_phosphatase_cat-dom"/>
</dbReference>
<keyword evidence="1" id="KW-0378">Hydrolase</keyword>
<feature type="region of interest" description="Disordered" evidence="3">
    <location>
        <begin position="174"/>
        <end position="195"/>
    </location>
</feature>
<proteinExistence type="predicted"/>
<dbReference type="PROSITE" id="PS50054">
    <property type="entry name" value="TYR_PHOSPHATASE_DUAL"/>
    <property type="match status" value="1"/>
</dbReference>
<dbReference type="AlphaFoldDB" id="A0A061RR66"/>
<evidence type="ECO:0000256" key="1">
    <source>
        <dbReference type="ARBA" id="ARBA00022801"/>
    </source>
</evidence>
<dbReference type="InterPro" id="IPR020422">
    <property type="entry name" value="TYR_PHOSPHATASE_DUAL_dom"/>
</dbReference>